<sequence>MATSKLLIFSLFFALVFSAVRPDVSVEADAQVLESDAGDSSALKIELDQLKSKVHDLESRVDEKTQELKVKDDLIAQKEKIIQEKSDSIVSLQSEISSLLKKKSLDTAEQVGKAHARADELEKQVDKLKKELETQNRQNDALEAKSSEAQKQISELKLKLEKLQKVSDEQKSKLRKTERALKVAEEEMMRAKFEATSKTQELTEVHGAWLPPWLTVQLVRCQSLLQTHWNEHGKPAMELVIQKALEKKAHAEKWAKPHMETIKTKWIPAVNEQWLLMTTQVEPYMQSLIAKTFEAYEASKTTLAPHVIKVKEFVDPYFQEAKKFSKPYVDQVATMTKPHVDKVRMVLKPYTKQAVHASQKFLESATTYHHQVQGTVQETLNKHELTRPLATKEFIWFTASALLAIPIIIFSRTCSAIFCKKAKRRTRNANTSHSRRKAKRGHPDK</sequence>
<name>A0A2C9W398_MANES</name>
<evidence type="ECO:0000313" key="1">
    <source>
        <dbReference type="EMBL" id="OAY53514.2"/>
    </source>
</evidence>
<comment type="caution">
    <text evidence="1">The sequence shown here is derived from an EMBL/GenBank/DDBJ whole genome shotgun (WGS) entry which is preliminary data.</text>
</comment>
<reference evidence="2" key="1">
    <citation type="journal article" date="2016" name="Nat. Biotechnol.">
        <title>Sequencing wild and cultivated cassava and related species reveals extensive interspecific hybridization and genetic diversity.</title>
        <authorList>
            <person name="Bredeson J.V."/>
            <person name="Lyons J.B."/>
            <person name="Prochnik S.E."/>
            <person name="Wu G.A."/>
            <person name="Ha C.M."/>
            <person name="Edsinger-Gonzales E."/>
            <person name="Grimwood J."/>
            <person name="Schmutz J."/>
            <person name="Rabbi I.Y."/>
            <person name="Egesi C."/>
            <person name="Nauluvula P."/>
            <person name="Lebot V."/>
            <person name="Ndunguru J."/>
            <person name="Mkamilo G."/>
            <person name="Bart R.S."/>
            <person name="Setter T.L."/>
            <person name="Gleadow R.M."/>
            <person name="Kulakow P."/>
            <person name="Ferguson M.E."/>
            <person name="Rounsley S."/>
            <person name="Rokhsar D.S."/>
        </authorList>
    </citation>
    <scope>NUCLEOTIDE SEQUENCE [LARGE SCALE GENOMIC DNA]</scope>
    <source>
        <strain evidence="2">cv. AM560-2</strain>
    </source>
</reference>
<protein>
    <submittedName>
        <fullName evidence="1">Uncharacterized protein</fullName>
    </submittedName>
</protein>
<dbReference type="Proteomes" id="UP000091857">
    <property type="component" value="Chromosome 3"/>
</dbReference>
<evidence type="ECO:0000313" key="2">
    <source>
        <dbReference type="Proteomes" id="UP000091857"/>
    </source>
</evidence>
<proteinExistence type="predicted"/>
<keyword evidence="2" id="KW-1185">Reference proteome</keyword>
<organism evidence="1 2">
    <name type="scientific">Manihot esculenta</name>
    <name type="common">Cassava</name>
    <name type="synonym">Jatropha manihot</name>
    <dbReference type="NCBI Taxonomy" id="3983"/>
    <lineage>
        <taxon>Eukaryota</taxon>
        <taxon>Viridiplantae</taxon>
        <taxon>Streptophyta</taxon>
        <taxon>Embryophyta</taxon>
        <taxon>Tracheophyta</taxon>
        <taxon>Spermatophyta</taxon>
        <taxon>Magnoliopsida</taxon>
        <taxon>eudicotyledons</taxon>
        <taxon>Gunneridae</taxon>
        <taxon>Pentapetalae</taxon>
        <taxon>rosids</taxon>
        <taxon>fabids</taxon>
        <taxon>Malpighiales</taxon>
        <taxon>Euphorbiaceae</taxon>
        <taxon>Crotonoideae</taxon>
        <taxon>Manihoteae</taxon>
        <taxon>Manihot</taxon>
    </lineage>
</organism>
<accession>A0A2C9W398</accession>
<gene>
    <name evidence="1" type="ORF">MANES_03G002000v8</name>
</gene>
<dbReference type="EMBL" id="CM004389">
    <property type="protein sequence ID" value="OAY53514.2"/>
    <property type="molecule type" value="Genomic_DNA"/>
</dbReference>
<dbReference type="AlphaFoldDB" id="A0A2C9W398"/>